<dbReference type="InterPro" id="IPR007197">
    <property type="entry name" value="rSAM"/>
</dbReference>
<dbReference type="InterPro" id="IPR058240">
    <property type="entry name" value="rSAM_sf"/>
</dbReference>
<dbReference type="Proteomes" id="UP000474718">
    <property type="component" value="Unassembled WGS sequence"/>
</dbReference>
<reference evidence="8" key="2">
    <citation type="submission" date="2016-11" db="EMBL/GenBank/DDBJ databases">
        <authorList>
            <person name="Jaros S."/>
            <person name="Januszkiewicz K."/>
            <person name="Wedrychowicz H."/>
        </authorList>
    </citation>
    <scope>NUCLEOTIDE SEQUENCE [LARGE SCALE GENOMIC DNA]</scope>
    <source>
        <strain evidence="8">DSM 4029</strain>
    </source>
</reference>
<feature type="binding site" evidence="5">
    <location>
        <position position="75"/>
    </location>
    <ligand>
        <name>[4Fe-4S] cluster</name>
        <dbReference type="ChEBI" id="CHEBI:49883"/>
        <note>4Fe-4S-S-AdoMet</note>
    </ligand>
</feature>
<dbReference type="GO" id="GO:0016829">
    <property type="term" value="F:lyase activity"/>
    <property type="evidence" value="ECO:0007669"/>
    <property type="project" value="UniProtKB-KW"/>
</dbReference>
<evidence type="ECO:0000256" key="2">
    <source>
        <dbReference type="ARBA" id="ARBA00022723"/>
    </source>
</evidence>
<dbReference type="InterPro" id="IPR040085">
    <property type="entry name" value="MJ0674-like"/>
</dbReference>
<dbReference type="Gene3D" id="3.20.20.70">
    <property type="entry name" value="Aldolase class I"/>
    <property type="match status" value="1"/>
</dbReference>
<keyword evidence="3 5" id="KW-0408">Iron</keyword>
<protein>
    <submittedName>
        <fullName evidence="7">Pyruvate formate lyase activating enzyme</fullName>
    </submittedName>
    <submittedName>
        <fullName evidence="6">Radical SAM protein</fullName>
    </submittedName>
</protein>
<reference evidence="7" key="1">
    <citation type="submission" date="2016-11" db="EMBL/GenBank/DDBJ databases">
        <authorList>
            <person name="Varghese N."/>
            <person name="Submissions S."/>
        </authorList>
    </citation>
    <scope>NUCLEOTIDE SEQUENCE</scope>
    <source>
        <strain evidence="7">DSM 4029</strain>
    </source>
</reference>
<dbReference type="InterPro" id="IPR016431">
    <property type="entry name" value="Pyrv-formate_lyase-activ_prd"/>
</dbReference>
<organism evidence="7 8">
    <name type="scientific">Bittarella massiliensis</name>
    <name type="common">ex Durand et al. 2017</name>
    <dbReference type="NCBI Taxonomy" id="1720313"/>
    <lineage>
        <taxon>Bacteria</taxon>
        <taxon>Bacillati</taxon>
        <taxon>Bacillota</taxon>
        <taxon>Clostridia</taxon>
        <taxon>Eubacteriales</taxon>
        <taxon>Oscillospiraceae</taxon>
        <taxon>Bittarella (ex Durand et al. 2017)</taxon>
    </lineage>
</organism>
<dbReference type="RefSeq" id="WP_021658903.1">
    <property type="nucleotide sequence ID" value="NZ_FQVY01000001.1"/>
</dbReference>
<evidence type="ECO:0000256" key="3">
    <source>
        <dbReference type="ARBA" id="ARBA00023004"/>
    </source>
</evidence>
<keyword evidence="4 5" id="KW-0411">Iron-sulfur</keyword>
<feature type="binding site" evidence="5">
    <location>
        <position position="72"/>
    </location>
    <ligand>
        <name>[4Fe-4S] cluster</name>
        <dbReference type="ChEBI" id="CHEBI:49883"/>
        <note>4Fe-4S-S-AdoMet</note>
    </ligand>
</feature>
<comment type="cofactor">
    <cofactor evidence="5">
        <name>[4Fe-4S] cluster</name>
        <dbReference type="ChEBI" id="CHEBI:49883"/>
    </cofactor>
    <text evidence="5">Binds 1 [4Fe-4S] cluster. The cluster is coordinated with 3 cysteines and an exchangeable S-adenosyl-L-methionine.</text>
</comment>
<evidence type="ECO:0000256" key="5">
    <source>
        <dbReference type="PIRSR" id="PIRSR004869-50"/>
    </source>
</evidence>
<dbReference type="InterPro" id="IPR013785">
    <property type="entry name" value="Aldolase_TIM"/>
</dbReference>
<dbReference type="PANTHER" id="PTHR43075">
    <property type="entry name" value="FORMATE LYASE ACTIVATING ENZYME, PUTATIVE (AFU_ORTHOLOGUE AFUA_2G15630)-RELATED"/>
    <property type="match status" value="1"/>
</dbReference>
<keyword evidence="7" id="KW-0456">Lyase</keyword>
<dbReference type="Proteomes" id="UP000184089">
    <property type="component" value="Unassembled WGS sequence"/>
</dbReference>
<proteinExistence type="predicted"/>
<dbReference type="SFLD" id="SFLDG01099">
    <property type="entry name" value="Uncharacterised_Radical_SAM_Su"/>
    <property type="match status" value="1"/>
</dbReference>
<dbReference type="SUPFAM" id="SSF102114">
    <property type="entry name" value="Radical SAM enzymes"/>
    <property type="match status" value="1"/>
</dbReference>
<dbReference type="EMBL" id="WWVX01000007">
    <property type="protein sequence ID" value="MZL70080.1"/>
    <property type="molecule type" value="Genomic_DNA"/>
</dbReference>
<keyword evidence="1 5" id="KW-0949">S-adenosyl-L-methionine</keyword>
<dbReference type="PIRSF" id="PIRSF004869">
    <property type="entry name" value="PflX_prd"/>
    <property type="match status" value="1"/>
</dbReference>
<name>A0AAQ1RV89_9FIRM</name>
<reference evidence="6 9" key="3">
    <citation type="journal article" date="2019" name="Nat. Med.">
        <title>A library of human gut bacterial isolates paired with longitudinal multiomics data enables mechanistic microbiome research.</title>
        <authorList>
            <person name="Poyet M."/>
            <person name="Groussin M."/>
            <person name="Gibbons S.M."/>
            <person name="Avila-Pacheco J."/>
            <person name="Jiang X."/>
            <person name="Kearney S.M."/>
            <person name="Perrotta A.R."/>
            <person name="Berdy B."/>
            <person name="Zhao S."/>
            <person name="Lieberman T.D."/>
            <person name="Swanson P.K."/>
            <person name="Smith M."/>
            <person name="Roesemann S."/>
            <person name="Alexander J.E."/>
            <person name="Rich S.A."/>
            <person name="Livny J."/>
            <person name="Vlamakis H."/>
            <person name="Clish C."/>
            <person name="Bullock K."/>
            <person name="Deik A."/>
            <person name="Scott J."/>
            <person name="Pierce K.A."/>
            <person name="Xavier R.J."/>
            <person name="Alm E.J."/>
        </authorList>
    </citation>
    <scope>NUCLEOTIDE SEQUENCE [LARGE SCALE GENOMIC DNA]</scope>
    <source>
        <strain evidence="6 9">BIOML-A2</strain>
    </source>
</reference>
<evidence type="ECO:0000313" key="8">
    <source>
        <dbReference type="Proteomes" id="UP000184089"/>
    </source>
</evidence>
<dbReference type="EMBL" id="FQVY01000001">
    <property type="protein sequence ID" value="SHF81805.1"/>
    <property type="molecule type" value="Genomic_DNA"/>
</dbReference>
<evidence type="ECO:0000256" key="1">
    <source>
        <dbReference type="ARBA" id="ARBA00022691"/>
    </source>
</evidence>
<evidence type="ECO:0000256" key="4">
    <source>
        <dbReference type="ARBA" id="ARBA00023014"/>
    </source>
</evidence>
<evidence type="ECO:0000313" key="6">
    <source>
        <dbReference type="EMBL" id="MZL70080.1"/>
    </source>
</evidence>
<feature type="binding site" evidence="5">
    <location>
        <position position="68"/>
    </location>
    <ligand>
        <name>[4Fe-4S] cluster</name>
        <dbReference type="ChEBI" id="CHEBI:49883"/>
        <note>4Fe-4S-S-AdoMet</note>
    </ligand>
</feature>
<dbReference type="Pfam" id="PF13353">
    <property type="entry name" value="Fer4_12"/>
    <property type="match status" value="1"/>
</dbReference>
<dbReference type="GO" id="GO:0046872">
    <property type="term" value="F:metal ion binding"/>
    <property type="evidence" value="ECO:0007669"/>
    <property type="project" value="UniProtKB-KW"/>
</dbReference>
<dbReference type="PANTHER" id="PTHR43075:SF1">
    <property type="entry name" value="FORMATE LYASE ACTIVATING ENZYME, PUTATIVE (AFU_ORTHOLOGUE AFUA_2G15630)-RELATED"/>
    <property type="match status" value="1"/>
</dbReference>
<dbReference type="GO" id="GO:0051536">
    <property type="term" value="F:iron-sulfur cluster binding"/>
    <property type="evidence" value="ECO:0007669"/>
    <property type="project" value="UniProtKB-KW"/>
</dbReference>
<accession>A0AAQ1RV89</accession>
<dbReference type="SFLD" id="SFLDS00029">
    <property type="entry name" value="Radical_SAM"/>
    <property type="match status" value="1"/>
</dbReference>
<keyword evidence="9" id="KW-1185">Reference proteome</keyword>
<keyword evidence="7" id="KW-0670">Pyruvate</keyword>
<evidence type="ECO:0000313" key="9">
    <source>
        <dbReference type="Proteomes" id="UP000474718"/>
    </source>
</evidence>
<evidence type="ECO:0000313" key="7">
    <source>
        <dbReference type="EMBL" id="SHF81805.1"/>
    </source>
</evidence>
<keyword evidence="2 5" id="KW-0479">Metal-binding</keyword>
<sequence>MERTNPYLSLYKCCRLCPRCCGVDRLAGETGFCGAGATPKIARAALHYWEEPCLSGQAGSGAVFFSHCTLRCVYCQNADISARQQGQEVSEEELAQVFLHLQEQEALNINLVTPGHYLPSILWALELARAQGLHLPVVYNTSGYERVECLRLLRGKVQVYLPDCKYLSAETARRYSGVEDYFGVAVAALDEMVEQTGPPRLDERGVMTGGVIIRQLLLPGRVGEAQRLTATLHARYGDRVYLSLMNQYTPILPQVAPWPELCRTVTPDEYDQWVDHAVDCGVEKGFVQEGDTAEESFIPPFDGSGLPAFLRRG</sequence>
<gene>
    <name evidence="6" type="ORF">GT747_09980</name>
    <name evidence="7" type="ORF">SAMN05444424_0790</name>
</gene>
<dbReference type="AlphaFoldDB" id="A0AAQ1RV89"/>
<comment type="caution">
    <text evidence="7">The sequence shown here is derived from an EMBL/GenBank/DDBJ whole genome shotgun (WGS) entry which is preliminary data.</text>
</comment>